<dbReference type="SUPFAM" id="SSF64182">
    <property type="entry name" value="DHH phosphoesterases"/>
    <property type="match status" value="1"/>
</dbReference>
<comment type="caution">
    <text evidence="3">The sequence shown here is derived from an EMBL/GenBank/DDBJ whole genome shotgun (WGS) entry which is preliminary data.</text>
</comment>
<dbReference type="InterPro" id="IPR038763">
    <property type="entry name" value="DHH_sf"/>
</dbReference>
<feature type="domain" description="DHHA1" evidence="2">
    <location>
        <begin position="229"/>
        <end position="320"/>
    </location>
</feature>
<feature type="domain" description="DDH" evidence="1">
    <location>
        <begin position="13"/>
        <end position="153"/>
    </location>
</feature>
<dbReference type="Pfam" id="PF01368">
    <property type="entry name" value="DHH"/>
    <property type="match status" value="1"/>
</dbReference>
<dbReference type="Pfam" id="PF02272">
    <property type="entry name" value="DHHA1"/>
    <property type="match status" value="1"/>
</dbReference>
<name>A0A8J6TLK1_9BACT</name>
<evidence type="ECO:0000259" key="2">
    <source>
        <dbReference type="Pfam" id="PF02272"/>
    </source>
</evidence>
<protein>
    <submittedName>
        <fullName evidence="3">Bifunctional oligoribonuclease/PAP phosphatase NrnA</fullName>
    </submittedName>
</protein>
<dbReference type="InterPro" id="IPR051319">
    <property type="entry name" value="Oligoribo/pAp-PDE_c-di-AMP_PDE"/>
</dbReference>
<organism evidence="3 4">
    <name type="scientific">Candidatus Desulfatibia profunda</name>
    <dbReference type="NCBI Taxonomy" id="2841695"/>
    <lineage>
        <taxon>Bacteria</taxon>
        <taxon>Pseudomonadati</taxon>
        <taxon>Thermodesulfobacteriota</taxon>
        <taxon>Desulfobacteria</taxon>
        <taxon>Desulfobacterales</taxon>
        <taxon>Desulfobacterales incertae sedis</taxon>
        <taxon>Candidatus Desulfatibia</taxon>
    </lineage>
</organism>
<dbReference type="EMBL" id="JACNJH010000129">
    <property type="protein sequence ID" value="MBC8361314.1"/>
    <property type="molecule type" value="Genomic_DNA"/>
</dbReference>
<dbReference type="GO" id="GO:0003676">
    <property type="term" value="F:nucleic acid binding"/>
    <property type="evidence" value="ECO:0007669"/>
    <property type="project" value="InterPro"/>
</dbReference>
<dbReference type="PANTHER" id="PTHR47618:SF1">
    <property type="entry name" value="BIFUNCTIONAL OLIGORIBONUCLEASE AND PAP PHOSPHATASE NRNA"/>
    <property type="match status" value="1"/>
</dbReference>
<accession>A0A8J6TLK1</accession>
<dbReference type="InterPro" id="IPR003156">
    <property type="entry name" value="DHHA1_dom"/>
</dbReference>
<dbReference type="Gene3D" id="3.10.310.30">
    <property type="match status" value="1"/>
</dbReference>
<dbReference type="Gene3D" id="3.90.1640.10">
    <property type="entry name" value="inorganic pyrophosphatase (n-terminal core)"/>
    <property type="match status" value="1"/>
</dbReference>
<evidence type="ECO:0000313" key="3">
    <source>
        <dbReference type="EMBL" id="MBC8361314.1"/>
    </source>
</evidence>
<evidence type="ECO:0000313" key="4">
    <source>
        <dbReference type="Proteomes" id="UP000603434"/>
    </source>
</evidence>
<dbReference type="InterPro" id="IPR001667">
    <property type="entry name" value="DDH_dom"/>
</dbReference>
<dbReference type="Proteomes" id="UP000603434">
    <property type="component" value="Unassembled WGS sequence"/>
</dbReference>
<sequence length="322" mass="35034">MDQIIRHLKNSRNVLVVSHTNPDGDAIGSLIATGLALETLNKKTTLYNESPIPAVYRFLPSVDRVVRRLNNSSYDTAVILDCGNLQRVGEGVSEIERTPVIINIDHHITNTFFGSFRLVDTSASATAEIVYRLIKQLSVPIDENIAISIYTGILTDTGSFRFSNTNKAAFAICAEMVAIGVDPYRVAQHVYGTYSLGRIKLLNLALDSIVISSNGKLSIMTLTQNMFNETRTQPEDVDGLINYAKRIEDVKVAALIQEHQDSGGESTSFSKYHVSLRSDGTVNVAEIAASFGGGGHSSAAGFNIESTLPDLKTKILNLAEKL</sequence>
<dbReference type="PANTHER" id="PTHR47618">
    <property type="entry name" value="BIFUNCTIONAL OLIGORIBONUCLEASE AND PAP PHOSPHATASE NRNA"/>
    <property type="match status" value="1"/>
</dbReference>
<gene>
    <name evidence="3" type="ORF">H8E23_07950</name>
</gene>
<proteinExistence type="predicted"/>
<dbReference type="AlphaFoldDB" id="A0A8J6TLK1"/>
<reference evidence="3 4" key="1">
    <citation type="submission" date="2020-08" db="EMBL/GenBank/DDBJ databases">
        <title>Bridging the membrane lipid divide: bacteria of the FCB group superphylum have the potential to synthesize archaeal ether lipids.</title>
        <authorList>
            <person name="Villanueva L."/>
            <person name="Von Meijenfeldt F.A.B."/>
            <person name="Westbye A.B."/>
            <person name="Yadav S."/>
            <person name="Hopmans E.C."/>
            <person name="Dutilh B.E."/>
            <person name="Sinninghe Damste J.S."/>
        </authorList>
    </citation>
    <scope>NUCLEOTIDE SEQUENCE [LARGE SCALE GENOMIC DNA]</scope>
    <source>
        <strain evidence="3">NIOZ-UU30</strain>
    </source>
</reference>
<evidence type="ECO:0000259" key="1">
    <source>
        <dbReference type="Pfam" id="PF01368"/>
    </source>
</evidence>